<dbReference type="SMART" id="SM00409">
    <property type="entry name" value="IG"/>
    <property type="match status" value="2"/>
</dbReference>
<name>A0ABV0P5Y7_9TELE</name>
<evidence type="ECO:0000256" key="1">
    <source>
        <dbReference type="ARBA" id="ARBA00004236"/>
    </source>
</evidence>
<dbReference type="InterPro" id="IPR013783">
    <property type="entry name" value="Ig-like_fold"/>
</dbReference>
<evidence type="ECO:0000256" key="6">
    <source>
        <dbReference type="ARBA" id="ARBA00023157"/>
    </source>
</evidence>
<keyword evidence="6" id="KW-1015">Disulfide bond</keyword>
<keyword evidence="8" id="KW-1133">Transmembrane helix</keyword>
<dbReference type="Proteomes" id="UP001476798">
    <property type="component" value="Unassembled WGS sequence"/>
</dbReference>
<comment type="caution">
    <text evidence="10">The sequence shown here is derived from an EMBL/GenBank/DDBJ whole genome shotgun (WGS) entry which is preliminary data.</text>
</comment>
<evidence type="ECO:0000256" key="8">
    <source>
        <dbReference type="SAM" id="Phobius"/>
    </source>
</evidence>
<evidence type="ECO:0000313" key="10">
    <source>
        <dbReference type="EMBL" id="MEQ2178850.1"/>
    </source>
</evidence>
<keyword evidence="7" id="KW-0325">Glycoprotein</keyword>
<feature type="non-terminal residue" evidence="10">
    <location>
        <position position="1"/>
    </location>
</feature>
<dbReference type="InterPro" id="IPR007110">
    <property type="entry name" value="Ig-like_dom"/>
</dbReference>
<keyword evidence="2" id="KW-1003">Cell membrane</keyword>
<feature type="transmembrane region" description="Helical" evidence="8">
    <location>
        <begin position="229"/>
        <end position="249"/>
    </location>
</feature>
<dbReference type="Pfam" id="PF07686">
    <property type="entry name" value="V-set"/>
    <property type="match status" value="2"/>
</dbReference>
<dbReference type="SUPFAM" id="SSF48726">
    <property type="entry name" value="Immunoglobulin"/>
    <property type="match status" value="2"/>
</dbReference>
<dbReference type="SMART" id="SM00406">
    <property type="entry name" value="IGv"/>
    <property type="match status" value="2"/>
</dbReference>
<evidence type="ECO:0000313" key="11">
    <source>
        <dbReference type="Proteomes" id="UP001476798"/>
    </source>
</evidence>
<proteinExistence type="predicted"/>
<comment type="subcellular location">
    <subcellularLocation>
        <location evidence="1">Cell membrane</location>
    </subcellularLocation>
</comment>
<dbReference type="EMBL" id="JAHRIO010061552">
    <property type="protein sequence ID" value="MEQ2178850.1"/>
    <property type="molecule type" value="Genomic_DNA"/>
</dbReference>
<keyword evidence="4" id="KW-0391">Immunity</keyword>
<keyword evidence="8" id="KW-0812">Transmembrane</keyword>
<dbReference type="PROSITE" id="PS50835">
    <property type="entry name" value="IG_LIKE"/>
    <property type="match status" value="1"/>
</dbReference>
<dbReference type="PANTHER" id="PTHR19433:SF111">
    <property type="entry name" value="T CELL RECEPTOR ALPHA VARIABLE 4"/>
    <property type="match status" value="1"/>
</dbReference>
<protein>
    <recommendedName>
        <fullName evidence="9">Ig-like domain-containing protein</fullName>
    </recommendedName>
</protein>
<keyword evidence="11" id="KW-1185">Reference proteome</keyword>
<evidence type="ECO:0000256" key="2">
    <source>
        <dbReference type="ARBA" id="ARBA00022475"/>
    </source>
</evidence>
<evidence type="ECO:0000256" key="3">
    <source>
        <dbReference type="ARBA" id="ARBA00022729"/>
    </source>
</evidence>
<gene>
    <name evidence="10" type="ORF">GOODEAATRI_018541</name>
</gene>
<keyword evidence="3" id="KW-0732">Signal</keyword>
<dbReference type="InterPro" id="IPR052051">
    <property type="entry name" value="TCR_complex_component"/>
</dbReference>
<dbReference type="Gene3D" id="2.60.40.10">
    <property type="entry name" value="Immunoglobulins"/>
    <property type="match status" value="2"/>
</dbReference>
<dbReference type="PANTHER" id="PTHR19433">
    <property type="entry name" value="T-CELL RECEPTOR ALPHA CHAIN V REGION-RELATED"/>
    <property type="match status" value="1"/>
</dbReference>
<sequence length="252" mass="28178">AENLVITTVGVGENVTLSCKRHTSGQVGHLFWIRMVPGNMPEILGKTFTFDYDRSNTNSRLATKQEPGSFVLHIAQTRLSDTAFYFCLKSQEINVTFLNGTFLRIKGPEPDVIAVTQENLSDPVHEGDSVSLQCSVLSQSEKKTCPEERRVFWFRVSSEQSLSSLIYVQNEGDDKCEHNPETQSGQSCVFNFVKDNISFSDSGTYYCALAACGKVVFGNGTKLEFEGDFIMFSITLATLIHIFIFILFYTDP</sequence>
<dbReference type="CDD" id="cd00099">
    <property type="entry name" value="IgV"/>
    <property type="match status" value="1"/>
</dbReference>
<dbReference type="InterPro" id="IPR013106">
    <property type="entry name" value="Ig_V-set"/>
</dbReference>
<feature type="domain" description="Ig-like" evidence="9">
    <location>
        <begin position="110"/>
        <end position="207"/>
    </location>
</feature>
<evidence type="ECO:0000256" key="4">
    <source>
        <dbReference type="ARBA" id="ARBA00022859"/>
    </source>
</evidence>
<dbReference type="InterPro" id="IPR036179">
    <property type="entry name" value="Ig-like_dom_sf"/>
</dbReference>
<accession>A0ABV0P5Y7</accession>
<reference evidence="10 11" key="1">
    <citation type="submission" date="2021-06" db="EMBL/GenBank/DDBJ databases">
        <authorList>
            <person name="Palmer J.M."/>
        </authorList>
    </citation>
    <scope>NUCLEOTIDE SEQUENCE [LARGE SCALE GENOMIC DNA]</scope>
    <source>
        <strain evidence="10 11">GA_2019</strain>
        <tissue evidence="10">Muscle</tissue>
    </source>
</reference>
<dbReference type="InterPro" id="IPR003599">
    <property type="entry name" value="Ig_sub"/>
</dbReference>
<evidence type="ECO:0000256" key="7">
    <source>
        <dbReference type="ARBA" id="ARBA00023180"/>
    </source>
</evidence>
<evidence type="ECO:0000256" key="5">
    <source>
        <dbReference type="ARBA" id="ARBA00023136"/>
    </source>
</evidence>
<organism evidence="10 11">
    <name type="scientific">Goodea atripinnis</name>
    <dbReference type="NCBI Taxonomy" id="208336"/>
    <lineage>
        <taxon>Eukaryota</taxon>
        <taxon>Metazoa</taxon>
        <taxon>Chordata</taxon>
        <taxon>Craniata</taxon>
        <taxon>Vertebrata</taxon>
        <taxon>Euteleostomi</taxon>
        <taxon>Actinopterygii</taxon>
        <taxon>Neopterygii</taxon>
        <taxon>Teleostei</taxon>
        <taxon>Neoteleostei</taxon>
        <taxon>Acanthomorphata</taxon>
        <taxon>Ovalentaria</taxon>
        <taxon>Atherinomorphae</taxon>
        <taxon>Cyprinodontiformes</taxon>
        <taxon>Goodeidae</taxon>
        <taxon>Goodea</taxon>
    </lineage>
</organism>
<keyword evidence="5 8" id="KW-0472">Membrane</keyword>
<evidence type="ECO:0000259" key="9">
    <source>
        <dbReference type="PROSITE" id="PS50835"/>
    </source>
</evidence>